<keyword evidence="4" id="KW-0808">Transferase</keyword>
<dbReference type="InterPro" id="IPR005467">
    <property type="entry name" value="His_kinase_dom"/>
</dbReference>
<feature type="domain" description="Histidine kinase" evidence="9">
    <location>
        <begin position="239"/>
        <end position="441"/>
    </location>
</feature>
<dbReference type="InterPro" id="IPR036890">
    <property type="entry name" value="HATPase_C_sf"/>
</dbReference>
<dbReference type="Pfam" id="PF00512">
    <property type="entry name" value="HisKA"/>
    <property type="match status" value="1"/>
</dbReference>
<evidence type="ECO:0000256" key="1">
    <source>
        <dbReference type="ARBA" id="ARBA00000085"/>
    </source>
</evidence>
<evidence type="ECO:0000256" key="4">
    <source>
        <dbReference type="ARBA" id="ARBA00022679"/>
    </source>
</evidence>
<protein>
    <recommendedName>
        <fullName evidence="2">histidine kinase</fullName>
        <ecNumber evidence="2">2.7.13.3</ecNumber>
    </recommendedName>
</protein>
<evidence type="ECO:0000256" key="2">
    <source>
        <dbReference type="ARBA" id="ARBA00012438"/>
    </source>
</evidence>
<keyword evidence="8" id="KW-0472">Membrane</keyword>
<keyword evidence="6 10" id="KW-0418">Kinase</keyword>
<dbReference type="SUPFAM" id="SSF55874">
    <property type="entry name" value="ATPase domain of HSP90 chaperone/DNA topoisomerase II/histidine kinase"/>
    <property type="match status" value="1"/>
</dbReference>
<proteinExistence type="predicted"/>
<dbReference type="PANTHER" id="PTHR45436">
    <property type="entry name" value="SENSOR HISTIDINE KINASE YKOH"/>
    <property type="match status" value="1"/>
</dbReference>
<dbReference type="GO" id="GO:0000155">
    <property type="term" value="F:phosphorelay sensor kinase activity"/>
    <property type="evidence" value="ECO:0007669"/>
    <property type="project" value="InterPro"/>
</dbReference>
<sequence>MEKIISKQYTERVTGSGKINTMKLLTKTTVYFLLIMLPVFTAGAFYLYTKFNKEIKHETDEELVNDKLQWMRYLDSASVNNPVFSINTPEFNLQPTEKAAQSKHKLKGVSIYQEPENTYAPFRQLTQVITLNNKNYELVLRKSLIEKDDLIRNIVHVMLAAFGGLLAFVLLSNWLISKRIWKPFYRSLDQIQKLQLNKLEALVFERTATHEFNQLNAALGSMTSRIHQDYTSMKELTEDAAHEMQTPLAIAQSKLELLLQDDTLSESQQQSILTSYDELQRLSRLNHNLLLLAKIENQQFPVTEAPDLCKVVEKYLSLFEELIKEKELDIHTDMADTAPWPLHPALTDILVSNLLGNAIKYNYPQGKIRIKITTDTFSVTNTSQLPEIPANELFQRFKKHSSGYTNSNGLGLAIVKKMADSYHFHLSYQYQNGEHTFTTGA</sequence>
<evidence type="ECO:0000256" key="5">
    <source>
        <dbReference type="ARBA" id="ARBA00022692"/>
    </source>
</evidence>
<dbReference type="Proteomes" id="UP000199310">
    <property type="component" value="Unassembled WGS sequence"/>
</dbReference>
<dbReference type="SMART" id="SM00388">
    <property type="entry name" value="HisKA"/>
    <property type="match status" value="1"/>
</dbReference>
<dbReference type="InterPro" id="IPR036097">
    <property type="entry name" value="HisK_dim/P_sf"/>
</dbReference>
<evidence type="ECO:0000313" key="10">
    <source>
        <dbReference type="EMBL" id="SEW38692.1"/>
    </source>
</evidence>
<evidence type="ECO:0000256" key="8">
    <source>
        <dbReference type="SAM" id="Phobius"/>
    </source>
</evidence>
<dbReference type="STRING" id="29529.SAMN04488122_2648"/>
<dbReference type="Gene3D" id="1.10.287.130">
    <property type="match status" value="1"/>
</dbReference>
<dbReference type="PROSITE" id="PS50109">
    <property type="entry name" value="HIS_KIN"/>
    <property type="match status" value="1"/>
</dbReference>
<dbReference type="InterPro" id="IPR003661">
    <property type="entry name" value="HisK_dim/P_dom"/>
</dbReference>
<organism evidence="10 11">
    <name type="scientific">Chitinophaga arvensicola</name>
    <dbReference type="NCBI Taxonomy" id="29529"/>
    <lineage>
        <taxon>Bacteria</taxon>
        <taxon>Pseudomonadati</taxon>
        <taxon>Bacteroidota</taxon>
        <taxon>Chitinophagia</taxon>
        <taxon>Chitinophagales</taxon>
        <taxon>Chitinophagaceae</taxon>
        <taxon>Chitinophaga</taxon>
    </lineage>
</organism>
<evidence type="ECO:0000256" key="7">
    <source>
        <dbReference type="ARBA" id="ARBA00022989"/>
    </source>
</evidence>
<dbReference type="GO" id="GO:0005886">
    <property type="term" value="C:plasma membrane"/>
    <property type="evidence" value="ECO:0007669"/>
    <property type="project" value="TreeGrafter"/>
</dbReference>
<keyword evidence="3" id="KW-0597">Phosphoprotein</keyword>
<gene>
    <name evidence="10" type="ORF">SAMN04488122_2648</name>
</gene>
<evidence type="ECO:0000259" key="9">
    <source>
        <dbReference type="PROSITE" id="PS50109"/>
    </source>
</evidence>
<dbReference type="InterPro" id="IPR003594">
    <property type="entry name" value="HATPase_dom"/>
</dbReference>
<dbReference type="SUPFAM" id="SSF47384">
    <property type="entry name" value="Homodimeric domain of signal transducing histidine kinase"/>
    <property type="match status" value="1"/>
</dbReference>
<dbReference type="InterPro" id="IPR050428">
    <property type="entry name" value="TCS_sensor_his_kinase"/>
</dbReference>
<keyword evidence="5 8" id="KW-0812">Transmembrane</keyword>
<keyword evidence="11" id="KW-1185">Reference proteome</keyword>
<dbReference type="AlphaFoldDB" id="A0A1I0RD22"/>
<feature type="transmembrane region" description="Helical" evidence="8">
    <location>
        <begin position="150"/>
        <end position="176"/>
    </location>
</feature>
<dbReference type="EMBL" id="FOJG01000001">
    <property type="protein sequence ID" value="SEW38692.1"/>
    <property type="molecule type" value="Genomic_DNA"/>
</dbReference>
<evidence type="ECO:0000256" key="3">
    <source>
        <dbReference type="ARBA" id="ARBA00022553"/>
    </source>
</evidence>
<name>A0A1I0RD22_9BACT</name>
<dbReference type="CDD" id="cd00082">
    <property type="entry name" value="HisKA"/>
    <property type="match status" value="1"/>
</dbReference>
<dbReference type="Gene3D" id="6.10.340.10">
    <property type="match status" value="1"/>
</dbReference>
<evidence type="ECO:0000256" key="6">
    <source>
        <dbReference type="ARBA" id="ARBA00022777"/>
    </source>
</evidence>
<dbReference type="EC" id="2.7.13.3" evidence="2"/>
<reference evidence="11" key="1">
    <citation type="submission" date="2016-10" db="EMBL/GenBank/DDBJ databases">
        <authorList>
            <person name="Varghese N."/>
            <person name="Submissions S."/>
        </authorList>
    </citation>
    <scope>NUCLEOTIDE SEQUENCE [LARGE SCALE GENOMIC DNA]</scope>
    <source>
        <strain evidence="11">DSM 3695</strain>
    </source>
</reference>
<dbReference type="Pfam" id="PF02518">
    <property type="entry name" value="HATPase_c"/>
    <property type="match status" value="1"/>
</dbReference>
<comment type="catalytic activity">
    <reaction evidence="1">
        <text>ATP + protein L-histidine = ADP + protein N-phospho-L-histidine.</text>
        <dbReference type="EC" id="2.7.13.3"/>
    </reaction>
</comment>
<evidence type="ECO:0000313" key="11">
    <source>
        <dbReference type="Proteomes" id="UP000199310"/>
    </source>
</evidence>
<accession>A0A1I0RD22</accession>
<dbReference type="Gene3D" id="3.30.565.10">
    <property type="entry name" value="Histidine kinase-like ATPase, C-terminal domain"/>
    <property type="match status" value="1"/>
</dbReference>
<keyword evidence="7 8" id="KW-1133">Transmembrane helix</keyword>
<dbReference type="PANTHER" id="PTHR45436:SF5">
    <property type="entry name" value="SENSOR HISTIDINE KINASE TRCS"/>
    <property type="match status" value="1"/>
</dbReference>
<feature type="transmembrane region" description="Helical" evidence="8">
    <location>
        <begin position="30"/>
        <end position="48"/>
    </location>
</feature>